<evidence type="ECO:0000313" key="7">
    <source>
        <dbReference type="EMBL" id="MBC2404597.1"/>
    </source>
</evidence>
<dbReference type="InterPro" id="IPR036388">
    <property type="entry name" value="WH-like_DNA-bd_sf"/>
</dbReference>
<dbReference type="PRINTS" id="PR00039">
    <property type="entry name" value="HTHLYSR"/>
</dbReference>
<dbReference type="GO" id="GO:0003700">
    <property type="term" value="F:DNA-binding transcription factor activity"/>
    <property type="evidence" value="ECO:0007669"/>
    <property type="project" value="InterPro"/>
</dbReference>
<evidence type="ECO:0000313" key="9">
    <source>
        <dbReference type="Proteomes" id="UP000534677"/>
    </source>
</evidence>
<keyword evidence="9" id="KW-1185">Reference proteome</keyword>
<dbReference type="Gene3D" id="3.40.190.290">
    <property type="match status" value="1"/>
</dbReference>
<evidence type="ECO:0000313" key="6">
    <source>
        <dbReference type="EMBL" id="MBC2379798.1"/>
    </source>
</evidence>
<feature type="domain" description="HTH lysR-type" evidence="5">
    <location>
        <begin position="4"/>
        <end position="61"/>
    </location>
</feature>
<evidence type="ECO:0000256" key="1">
    <source>
        <dbReference type="ARBA" id="ARBA00009437"/>
    </source>
</evidence>
<dbReference type="AlphaFoldDB" id="A0A7X1AHN9"/>
<evidence type="ECO:0000256" key="3">
    <source>
        <dbReference type="ARBA" id="ARBA00023125"/>
    </source>
</evidence>
<name>A0A7X1AHN9_9PSED</name>
<protein>
    <submittedName>
        <fullName evidence="7">LysR family transcriptional regulator</fullName>
    </submittedName>
</protein>
<dbReference type="Proteomes" id="UP000520513">
    <property type="component" value="Unassembled WGS sequence"/>
</dbReference>
<dbReference type="InterPro" id="IPR058163">
    <property type="entry name" value="LysR-type_TF_proteobact-type"/>
</dbReference>
<evidence type="ECO:0000256" key="2">
    <source>
        <dbReference type="ARBA" id="ARBA00023015"/>
    </source>
</evidence>
<dbReference type="SUPFAM" id="SSF46785">
    <property type="entry name" value="Winged helix' DNA-binding domain"/>
    <property type="match status" value="1"/>
</dbReference>
<dbReference type="PANTHER" id="PTHR30537">
    <property type="entry name" value="HTH-TYPE TRANSCRIPTIONAL REGULATOR"/>
    <property type="match status" value="1"/>
</dbReference>
<sequence length="299" mass="33108">MRSQDFPHLKAFFSVAQTRNFSRAAQSLGVSPSALSQTIKGLEERLGVRLLNRTTRSVSTTEAGTQLAERLRVIFDDLDAALEALNHYRDTPTGTLRICAPQVAMLHFIQPILPAFQAAYPDIQLELTNDDSTTDIVAQGYDAAIRLGEFIEQDMIALKLSEPLTQIAIASPAYLQQRSTPQTPADLLEHSCVNWRRSGESGLYKWRFFNDGTPFELSVKGSLVVSDCAVALQSAVDGLGITVWIREWLKAELDSGALVPLLEAWSTPFPSFYLYYPSNRQMSSALQVFIAALRQGHAN</sequence>
<dbReference type="RefSeq" id="WP_185703921.1">
    <property type="nucleotide sequence ID" value="NZ_JAAXCY010000001.1"/>
</dbReference>
<dbReference type="EMBL" id="JAAXCZ010000001">
    <property type="protein sequence ID" value="MBC2379798.1"/>
    <property type="molecule type" value="Genomic_DNA"/>
</dbReference>
<dbReference type="Proteomes" id="UP000534677">
    <property type="component" value="Unassembled WGS sequence"/>
</dbReference>
<dbReference type="EMBL" id="JAAXCY010000001">
    <property type="protein sequence ID" value="MBC2404597.1"/>
    <property type="molecule type" value="Genomic_DNA"/>
</dbReference>
<dbReference type="Pfam" id="PF03466">
    <property type="entry name" value="LysR_substrate"/>
    <property type="match status" value="1"/>
</dbReference>
<accession>A0A7X1AHN9</accession>
<proteinExistence type="inferred from homology"/>
<dbReference type="InterPro" id="IPR000847">
    <property type="entry name" value="LysR_HTH_N"/>
</dbReference>
<dbReference type="GO" id="GO:0043565">
    <property type="term" value="F:sequence-specific DNA binding"/>
    <property type="evidence" value="ECO:0007669"/>
    <property type="project" value="TreeGrafter"/>
</dbReference>
<evidence type="ECO:0000259" key="5">
    <source>
        <dbReference type="PROSITE" id="PS50931"/>
    </source>
</evidence>
<dbReference type="InterPro" id="IPR036390">
    <property type="entry name" value="WH_DNA-bd_sf"/>
</dbReference>
<comment type="caution">
    <text evidence="7">The sequence shown here is derived from an EMBL/GenBank/DDBJ whole genome shotgun (WGS) entry which is preliminary data.</text>
</comment>
<dbReference type="SUPFAM" id="SSF53850">
    <property type="entry name" value="Periplasmic binding protein-like II"/>
    <property type="match status" value="1"/>
</dbReference>
<dbReference type="PANTHER" id="PTHR30537:SF1">
    <property type="entry name" value="HTH-TYPE TRANSCRIPTIONAL REGULATOR PGRR"/>
    <property type="match status" value="1"/>
</dbReference>
<evidence type="ECO:0000256" key="4">
    <source>
        <dbReference type="ARBA" id="ARBA00023163"/>
    </source>
</evidence>
<dbReference type="Pfam" id="PF00126">
    <property type="entry name" value="HTH_1"/>
    <property type="match status" value="1"/>
</dbReference>
<dbReference type="PROSITE" id="PS50931">
    <property type="entry name" value="HTH_LYSR"/>
    <property type="match status" value="1"/>
</dbReference>
<dbReference type="InterPro" id="IPR005119">
    <property type="entry name" value="LysR_subst-bd"/>
</dbReference>
<organism evidence="7 8">
    <name type="scientific">Pseudomonas cremoris</name>
    <dbReference type="NCBI Taxonomy" id="2724178"/>
    <lineage>
        <taxon>Bacteria</taxon>
        <taxon>Pseudomonadati</taxon>
        <taxon>Pseudomonadota</taxon>
        <taxon>Gammaproteobacteria</taxon>
        <taxon>Pseudomonadales</taxon>
        <taxon>Pseudomonadaceae</taxon>
        <taxon>Pseudomonas</taxon>
    </lineage>
</organism>
<comment type="similarity">
    <text evidence="1">Belongs to the LysR transcriptional regulatory family.</text>
</comment>
<dbReference type="CDD" id="cd08474">
    <property type="entry name" value="PBP2_CrgA_like_5"/>
    <property type="match status" value="1"/>
</dbReference>
<dbReference type="GO" id="GO:0006351">
    <property type="term" value="P:DNA-templated transcription"/>
    <property type="evidence" value="ECO:0007669"/>
    <property type="project" value="TreeGrafter"/>
</dbReference>
<evidence type="ECO:0000313" key="8">
    <source>
        <dbReference type="Proteomes" id="UP000520513"/>
    </source>
</evidence>
<keyword evidence="4" id="KW-0804">Transcription</keyword>
<gene>
    <name evidence="6" type="ORF">HF209_02460</name>
    <name evidence="7" type="ORF">HF257_01165</name>
</gene>
<dbReference type="Gene3D" id="1.10.10.10">
    <property type="entry name" value="Winged helix-like DNA-binding domain superfamily/Winged helix DNA-binding domain"/>
    <property type="match status" value="1"/>
</dbReference>
<dbReference type="FunFam" id="1.10.10.10:FF:000001">
    <property type="entry name" value="LysR family transcriptional regulator"/>
    <property type="match status" value="1"/>
</dbReference>
<keyword evidence="3" id="KW-0238">DNA-binding</keyword>
<keyword evidence="2" id="KW-0805">Transcription regulation</keyword>
<reference evidence="8 9" key="1">
    <citation type="submission" date="2020-04" db="EMBL/GenBank/DDBJ databases">
        <title>Pseudomonas crami sp. nov., a novel proteolytic bacterial species isolated from cream.</title>
        <authorList>
            <person name="Hofmann K."/>
            <person name="Woller A."/>
            <person name="Huptas C."/>
            <person name="Wenning M."/>
            <person name="Scherer S."/>
            <person name="Doll E.V."/>
        </authorList>
    </citation>
    <scope>NUCLEOTIDE SEQUENCE [LARGE SCALE GENOMIC DNA]</scope>
    <source>
        <strain evidence="6 9">WS 5096</strain>
        <strain evidence="7 8">WS 5106</strain>
    </source>
</reference>